<evidence type="ECO:0000256" key="3">
    <source>
        <dbReference type="ARBA" id="ARBA00022692"/>
    </source>
</evidence>
<feature type="transmembrane region" description="Helical" evidence="6">
    <location>
        <begin position="12"/>
        <end position="29"/>
    </location>
</feature>
<dbReference type="InterPro" id="IPR050367">
    <property type="entry name" value="APC_superfamily"/>
</dbReference>
<evidence type="ECO:0000256" key="5">
    <source>
        <dbReference type="ARBA" id="ARBA00023136"/>
    </source>
</evidence>
<dbReference type="NCBIfam" id="NF008245">
    <property type="entry name" value="PRK11021.1"/>
    <property type="match status" value="1"/>
</dbReference>
<dbReference type="GO" id="GO:0005886">
    <property type="term" value="C:plasma membrane"/>
    <property type="evidence" value="ECO:0007669"/>
    <property type="project" value="UniProtKB-SubCell"/>
</dbReference>
<sequence length="411" mass="43503">MKHKISRWQGAGLVATTLLGTGVFILPQLTISSAGADSVMVWLLLTLMIIPVALVMGKLAATYPHAAGPAHFVEQAFGMQWGRSLGLLFLFVVPFGAPAAMIITFTFFSGLTGISGGYLLLSELAALVLLFLLNRRGLKLSALVQLFIAVAVVTLISVLLFVPSSQAVSPWVQPNVNLQPILTGIGIAFWSFLGLEAITHLADDFRKPARDIVPAMVIGCLIVGGIYIATTGLILHTPTEADVAIMGVAESKLGNWGALAIGILGVAGGLATVNVYVASISRLLASFAGQGILPTVLARRNAQDVPTAAIMFILLINAVMLLLTFVLNLDLEALITAANGVFVLIYIATLASAWRLLNAKYRPLVVTGLLLLCGIMGGIGLKMVYALLCLVAIWAVLTLRERQRLATAEQL</sequence>
<evidence type="ECO:0000256" key="1">
    <source>
        <dbReference type="ARBA" id="ARBA00004651"/>
    </source>
</evidence>
<evidence type="ECO:0000313" key="7">
    <source>
        <dbReference type="EMBL" id="SNY58736.1"/>
    </source>
</evidence>
<feature type="transmembrane region" description="Helical" evidence="6">
    <location>
        <begin position="333"/>
        <end position="357"/>
    </location>
</feature>
<feature type="transmembrane region" description="Helical" evidence="6">
    <location>
        <begin position="85"/>
        <end position="108"/>
    </location>
</feature>
<dbReference type="Gene3D" id="1.20.1740.10">
    <property type="entry name" value="Amino acid/polyamine transporter I"/>
    <property type="match status" value="1"/>
</dbReference>
<evidence type="ECO:0000313" key="8">
    <source>
        <dbReference type="Proteomes" id="UP000219353"/>
    </source>
</evidence>
<feature type="transmembrane region" description="Helical" evidence="6">
    <location>
        <begin position="213"/>
        <end position="236"/>
    </location>
</feature>
<evidence type="ECO:0000256" key="2">
    <source>
        <dbReference type="ARBA" id="ARBA00022475"/>
    </source>
</evidence>
<feature type="transmembrane region" description="Helical" evidence="6">
    <location>
        <begin position="140"/>
        <end position="161"/>
    </location>
</feature>
<feature type="transmembrane region" description="Helical" evidence="6">
    <location>
        <begin position="308"/>
        <end position="327"/>
    </location>
</feature>
<dbReference type="EMBL" id="OBEB01000008">
    <property type="protein sequence ID" value="SNY58736.1"/>
    <property type="molecule type" value="Genomic_DNA"/>
</dbReference>
<dbReference type="AlphaFoldDB" id="A0A285JH91"/>
<keyword evidence="5 6" id="KW-0472">Membrane</keyword>
<dbReference type="Proteomes" id="UP000219353">
    <property type="component" value="Unassembled WGS sequence"/>
</dbReference>
<accession>A0A285JH91</accession>
<dbReference type="OrthoDB" id="9117841at2"/>
<feature type="transmembrane region" description="Helical" evidence="6">
    <location>
        <begin position="114"/>
        <end position="133"/>
    </location>
</feature>
<feature type="transmembrane region" description="Helical" evidence="6">
    <location>
        <begin position="41"/>
        <end position="64"/>
    </location>
</feature>
<dbReference type="PANTHER" id="PTHR42770">
    <property type="entry name" value="AMINO ACID TRANSPORTER-RELATED"/>
    <property type="match status" value="1"/>
</dbReference>
<comment type="subcellular location">
    <subcellularLocation>
        <location evidence="1">Cell membrane</location>
        <topology evidence="1">Multi-pass membrane protein</topology>
    </subcellularLocation>
</comment>
<dbReference type="InterPro" id="IPR002293">
    <property type="entry name" value="AA/rel_permease1"/>
</dbReference>
<dbReference type="GO" id="GO:0022857">
    <property type="term" value="F:transmembrane transporter activity"/>
    <property type="evidence" value="ECO:0007669"/>
    <property type="project" value="InterPro"/>
</dbReference>
<keyword evidence="4 6" id="KW-1133">Transmembrane helix</keyword>
<keyword evidence="3 6" id="KW-0812">Transmembrane</keyword>
<dbReference type="RefSeq" id="WP_097112651.1">
    <property type="nucleotide sequence ID" value="NZ_OBEB01000008.1"/>
</dbReference>
<keyword evidence="8" id="KW-1185">Reference proteome</keyword>
<proteinExistence type="predicted"/>
<name>A0A285JH91_9GAMM</name>
<dbReference type="Pfam" id="PF13520">
    <property type="entry name" value="AA_permease_2"/>
    <property type="match status" value="1"/>
</dbReference>
<dbReference type="PANTHER" id="PTHR42770:SF13">
    <property type="entry name" value="L-METHIONINE_BRANCHED-CHAIN AMINO ACID EXPORTER YJEH"/>
    <property type="match status" value="1"/>
</dbReference>
<dbReference type="PIRSF" id="PIRSF006060">
    <property type="entry name" value="AA_transporter"/>
    <property type="match status" value="1"/>
</dbReference>
<feature type="transmembrane region" description="Helical" evidence="6">
    <location>
        <begin position="256"/>
        <end position="277"/>
    </location>
</feature>
<organism evidence="7 8">
    <name type="scientific">Arsukibacterium tuosuense</name>
    <dbReference type="NCBI Taxonomy" id="1323745"/>
    <lineage>
        <taxon>Bacteria</taxon>
        <taxon>Pseudomonadati</taxon>
        <taxon>Pseudomonadota</taxon>
        <taxon>Gammaproteobacteria</taxon>
        <taxon>Chromatiales</taxon>
        <taxon>Chromatiaceae</taxon>
        <taxon>Arsukibacterium</taxon>
    </lineage>
</organism>
<evidence type="ECO:0000256" key="4">
    <source>
        <dbReference type="ARBA" id="ARBA00022989"/>
    </source>
</evidence>
<evidence type="ECO:0000256" key="6">
    <source>
        <dbReference type="SAM" id="Phobius"/>
    </source>
</evidence>
<keyword evidence="2" id="KW-1003">Cell membrane</keyword>
<feature type="transmembrane region" description="Helical" evidence="6">
    <location>
        <begin position="369"/>
        <end position="397"/>
    </location>
</feature>
<gene>
    <name evidence="7" type="ORF">SAMN06297280_3473</name>
</gene>
<protein>
    <submittedName>
        <fullName evidence="7">Amino acid exporter, AAE family</fullName>
    </submittedName>
</protein>
<reference evidence="8" key="1">
    <citation type="submission" date="2017-09" db="EMBL/GenBank/DDBJ databases">
        <authorList>
            <person name="Varghese N."/>
            <person name="Submissions S."/>
        </authorList>
    </citation>
    <scope>NUCLEOTIDE SEQUENCE [LARGE SCALE GENOMIC DNA]</scope>
    <source>
        <strain evidence="8">CGMCC 1.12461</strain>
    </source>
</reference>
<feature type="transmembrane region" description="Helical" evidence="6">
    <location>
        <begin position="181"/>
        <end position="201"/>
    </location>
</feature>